<reference evidence="2" key="1">
    <citation type="submission" date="2021-01" db="EMBL/GenBank/DDBJ databases">
        <authorList>
            <person name="Corre E."/>
            <person name="Pelletier E."/>
            <person name="Niang G."/>
            <person name="Scheremetjew M."/>
            <person name="Finn R."/>
            <person name="Kale V."/>
            <person name="Holt S."/>
            <person name="Cochrane G."/>
            <person name="Meng A."/>
            <person name="Brown T."/>
            <person name="Cohen L."/>
        </authorList>
    </citation>
    <scope>NUCLEOTIDE SEQUENCE</scope>
    <source>
        <strain evidence="2">CCMP1381</strain>
    </source>
</reference>
<dbReference type="EMBL" id="HBGS01052895">
    <property type="protein sequence ID" value="CAD9471016.1"/>
    <property type="molecule type" value="Transcribed_RNA"/>
</dbReference>
<feature type="coiled-coil region" evidence="1">
    <location>
        <begin position="290"/>
        <end position="338"/>
    </location>
</feature>
<protein>
    <submittedName>
        <fullName evidence="2">Uncharacterized protein</fullName>
    </submittedName>
</protein>
<sequence>MANHYLALPFLRPYLSGHQMASPTFPPPKQSQESVKARCAPDDLLGILEKIRRLEYLSRAEFMDDVRRLHGVCQRITAPDLTLSDAWNTLFINAEKVLSPGQARIAANLLPKGLNGDAGSIEAKIASEGMDDPRTRGDVSAEGKIGLQGLRIGSHLPDMTPYRSLADWRRFVLEAPIELLDREDGGGHREADLPTTATIADLLLELSSVDPPVASPDSACGMPHAEDPFSGLCNDDDVNGIFDAQSRMMRQVLRANTQLRKQWQCSKEKFLSSPESGQQTAITLGEAHVLLELQVANQNLRAQLEQSQAQVSEHESRLQAEQLRYTELQQKHDLLQAQLVASTVQHSLTTEMKS</sequence>
<keyword evidence="1" id="KW-0175">Coiled coil</keyword>
<proteinExistence type="predicted"/>
<dbReference type="AlphaFoldDB" id="A0A7S2E301"/>
<evidence type="ECO:0000256" key="1">
    <source>
        <dbReference type="SAM" id="Coils"/>
    </source>
</evidence>
<gene>
    <name evidence="2" type="ORF">DSPE1174_LOCUS27298</name>
</gene>
<organism evidence="2">
    <name type="scientific">Octactis speculum</name>
    <dbReference type="NCBI Taxonomy" id="3111310"/>
    <lineage>
        <taxon>Eukaryota</taxon>
        <taxon>Sar</taxon>
        <taxon>Stramenopiles</taxon>
        <taxon>Ochrophyta</taxon>
        <taxon>Dictyochophyceae</taxon>
        <taxon>Dictyochales</taxon>
        <taxon>Dictyochaceae</taxon>
        <taxon>Octactis</taxon>
    </lineage>
</organism>
<evidence type="ECO:0000313" key="2">
    <source>
        <dbReference type="EMBL" id="CAD9471016.1"/>
    </source>
</evidence>
<name>A0A7S2E301_9STRA</name>
<accession>A0A7S2E301</accession>